<evidence type="ECO:0000313" key="8">
    <source>
        <dbReference type="WormBase" id="Y97E10B.4"/>
    </source>
</evidence>
<evidence type="ECO:0000313" key="6">
    <source>
        <dbReference type="EMBL" id="CCD70063.2"/>
    </source>
</evidence>
<dbReference type="CTD" id="190819"/>
<keyword evidence="4 5" id="KW-0472">Membrane</keyword>
<dbReference type="HOGENOM" id="CLU_074191_0_0_1"/>
<dbReference type="InParanoid" id="Q965R8"/>
<feature type="transmembrane region" description="Helical" evidence="5">
    <location>
        <begin position="248"/>
        <end position="266"/>
    </location>
</feature>
<dbReference type="GeneID" id="190819"/>
<reference evidence="6 7" key="1">
    <citation type="journal article" date="1998" name="Science">
        <title>Genome sequence of the nematode C. elegans: a platform for investigating biology.</title>
        <authorList>
            <consortium name="The C. elegans sequencing consortium"/>
            <person name="Sulson J.E."/>
            <person name="Waterston R."/>
        </authorList>
    </citation>
    <scope>NUCLEOTIDE SEQUENCE [LARGE SCALE GENOMIC DNA]</scope>
    <source>
        <strain evidence="6 7">Bristol N2</strain>
    </source>
</reference>
<dbReference type="PANTHER" id="PTHR23360">
    <property type="entry name" value="G-PROTEIN COUPLED RECEPTORS FAMILY 1 PROFILE DOMAIN-CONTAINING PROTEIN-RELATED"/>
    <property type="match status" value="1"/>
</dbReference>
<organism evidence="6 7">
    <name type="scientific">Caenorhabditis elegans</name>
    <dbReference type="NCBI Taxonomy" id="6239"/>
    <lineage>
        <taxon>Eukaryota</taxon>
        <taxon>Metazoa</taxon>
        <taxon>Ecdysozoa</taxon>
        <taxon>Nematoda</taxon>
        <taxon>Chromadorea</taxon>
        <taxon>Rhabditida</taxon>
        <taxon>Rhabditina</taxon>
        <taxon>Rhabditomorpha</taxon>
        <taxon>Rhabditoidea</taxon>
        <taxon>Rhabditidae</taxon>
        <taxon>Peloderinae</taxon>
        <taxon>Caenorhabditis</taxon>
    </lineage>
</organism>
<keyword evidence="2 5" id="KW-0812">Transmembrane</keyword>
<evidence type="ECO:0000313" key="7">
    <source>
        <dbReference type="Proteomes" id="UP000001940"/>
    </source>
</evidence>
<dbReference type="InterPro" id="IPR047130">
    <property type="entry name" value="7TM_GPCR_Srsx_nematod"/>
</dbReference>
<name>Q965R8_CAEEL</name>
<dbReference type="Gene3D" id="1.20.1070.10">
    <property type="entry name" value="Rhodopsin 7-helix transmembrane proteins"/>
    <property type="match status" value="1"/>
</dbReference>
<dbReference type="AGR" id="WB:WBGene00022406"/>
<dbReference type="RefSeq" id="NP_001355388.1">
    <property type="nucleotide sequence ID" value="NM_001368455.1"/>
</dbReference>
<feature type="transmembrane region" description="Helical" evidence="5">
    <location>
        <begin position="174"/>
        <end position="193"/>
    </location>
</feature>
<evidence type="ECO:0000256" key="4">
    <source>
        <dbReference type="ARBA" id="ARBA00023136"/>
    </source>
</evidence>
<dbReference type="AlphaFoldDB" id="Q965R8"/>
<evidence type="ECO:0000256" key="5">
    <source>
        <dbReference type="SAM" id="Phobius"/>
    </source>
</evidence>
<keyword evidence="3 5" id="KW-1133">Transmembrane helix</keyword>
<dbReference type="Proteomes" id="UP000001940">
    <property type="component" value="Chromosome V"/>
</dbReference>
<dbReference type="SMR" id="Q965R8"/>
<dbReference type="PhylomeDB" id="Q965R8"/>
<feature type="transmembrane region" description="Helical" evidence="5">
    <location>
        <begin position="214"/>
        <end position="236"/>
    </location>
</feature>
<evidence type="ECO:0000256" key="3">
    <source>
        <dbReference type="ARBA" id="ARBA00022989"/>
    </source>
</evidence>
<dbReference type="SUPFAM" id="SSF81321">
    <property type="entry name" value="Family A G protein-coupled receptor-like"/>
    <property type="match status" value="1"/>
</dbReference>
<dbReference type="eggNOG" id="ENOG502TFFK">
    <property type="taxonomic scope" value="Eukaryota"/>
</dbReference>
<proteinExistence type="predicted"/>
<dbReference type="Pfam" id="PF10320">
    <property type="entry name" value="7TM_GPCR_Srsx"/>
    <property type="match status" value="1"/>
</dbReference>
<dbReference type="InterPro" id="IPR000276">
    <property type="entry name" value="GPCR_Rhodpsn"/>
</dbReference>
<dbReference type="SMART" id="SM01381">
    <property type="entry name" value="7TM_GPCR_Srsx"/>
    <property type="match status" value="1"/>
</dbReference>
<keyword evidence="7" id="KW-1185">Reference proteome</keyword>
<feature type="transmembrane region" description="Helical" evidence="5">
    <location>
        <begin position="85"/>
        <end position="111"/>
    </location>
</feature>
<sequence>MLHDWIERTDQLFVASFKILFFVFGTFGNCCFIALIFKNQRLRSKSSYLQCFQCLFQIICLLGTMVDVGLAFPDIQLDRTSCFHVMIPFIFFEAAQAVIILELVADVYIIVKLPVLYKKCDTWMYLSGALVVPSIVGAIFVSWGFTNLDYEEIYFCSPTSSLHTVASKNYTRCIVLTNTLTVIIFATLITIFYKKSKNNNKESTKVMKRLQFSVAVFLGSWYITIFTYYVCIAVGVTGEDLHFVINNMSFFTCLAYTQTFYIIIYTSKEYRIAFKELIGEKQKQMDMLNTHSSRVSALHGPTRIA</sequence>
<dbReference type="OrthoDB" id="10482132at2759"/>
<feature type="transmembrane region" description="Helical" evidence="5">
    <location>
        <begin position="12"/>
        <end position="37"/>
    </location>
</feature>
<dbReference type="STRING" id="6239.Y97E10B.4.1"/>
<dbReference type="WormBase" id="Y97E10B.4">
    <property type="protein sequence ID" value="CE52833"/>
    <property type="gene ID" value="WBGene00022406"/>
    <property type="gene designation" value="srsx-7"/>
</dbReference>
<dbReference type="FunCoup" id="Q965R8">
    <property type="interactions" value="28"/>
</dbReference>
<feature type="transmembrane region" description="Helical" evidence="5">
    <location>
        <begin position="49"/>
        <end position="73"/>
    </location>
</feature>
<dbReference type="InterPro" id="IPR019424">
    <property type="entry name" value="7TM_GPCR_Srsx"/>
</dbReference>
<comment type="subcellular location">
    <subcellularLocation>
        <location evidence="1">Membrane</location>
    </subcellularLocation>
</comment>
<dbReference type="GO" id="GO:0004930">
    <property type="term" value="F:G protein-coupled receptor activity"/>
    <property type="evidence" value="ECO:0007669"/>
    <property type="project" value="InterPro"/>
</dbReference>
<dbReference type="EMBL" id="BX284605">
    <property type="protein sequence ID" value="CCD70063.2"/>
    <property type="molecule type" value="Genomic_DNA"/>
</dbReference>
<evidence type="ECO:0000256" key="1">
    <source>
        <dbReference type="ARBA" id="ARBA00004370"/>
    </source>
</evidence>
<protein>
    <submittedName>
        <fullName evidence="6">G_PROTEIN_RECEP_F1_2 domain-containing protein</fullName>
    </submittedName>
</protein>
<dbReference type="PANTHER" id="PTHR23360:SF14">
    <property type="entry name" value="G_PROTEIN_RECEP_F1_2 DOMAIN-CONTAINING PROTEIN"/>
    <property type="match status" value="1"/>
</dbReference>
<feature type="transmembrane region" description="Helical" evidence="5">
    <location>
        <begin position="123"/>
        <end position="145"/>
    </location>
</feature>
<accession>Q965R8</accession>
<dbReference type="PaxDb" id="6239-Y97E10B.4"/>
<dbReference type="UCSC" id="Y97E10B.4">
    <property type="organism name" value="c. elegans"/>
</dbReference>
<dbReference type="KEGG" id="cel:CELE_Y97E10B.4"/>
<evidence type="ECO:0000256" key="2">
    <source>
        <dbReference type="ARBA" id="ARBA00022692"/>
    </source>
</evidence>
<gene>
    <name evidence="6 8" type="primary">srsx-7</name>
    <name evidence="6" type="ORF">CELE_Y97E10B.4</name>
    <name evidence="8" type="ORF">Y97E10B.4</name>
</gene>
<dbReference type="GO" id="GO:0016020">
    <property type="term" value="C:membrane"/>
    <property type="evidence" value="ECO:0007669"/>
    <property type="project" value="UniProtKB-SubCell"/>
</dbReference>